<dbReference type="AlphaFoldDB" id="A0A6V7S6W6"/>
<proteinExistence type="predicted"/>
<reference evidence="3 4" key="1">
    <citation type="submission" date="2020-08" db="EMBL/GenBank/DDBJ databases">
        <authorList>
            <person name="Ramaprasad A."/>
        </authorList>
    </citation>
    <scope>NUCLEOTIDE SEQUENCE [LARGE SCALE GENOMIC DNA]</scope>
</reference>
<dbReference type="GO" id="GO:0051598">
    <property type="term" value="P:meiotic recombination checkpoint signaling"/>
    <property type="evidence" value="ECO:0007669"/>
    <property type="project" value="TreeGrafter"/>
</dbReference>
<dbReference type="InterPro" id="IPR044539">
    <property type="entry name" value="Pch2-like"/>
</dbReference>
<dbReference type="GO" id="GO:0005634">
    <property type="term" value="C:nucleus"/>
    <property type="evidence" value="ECO:0007669"/>
    <property type="project" value="TreeGrafter"/>
</dbReference>
<evidence type="ECO:0000313" key="4">
    <source>
        <dbReference type="Proteomes" id="UP000515550"/>
    </source>
</evidence>
<gene>
    <name evidence="3" type="ORF">PVBDA_0903810</name>
</gene>
<dbReference type="PANTHER" id="PTHR45991">
    <property type="entry name" value="PACHYTENE CHECKPOINT PROTEIN 2"/>
    <property type="match status" value="1"/>
</dbReference>
<dbReference type="GO" id="GO:0007131">
    <property type="term" value="P:reciprocal meiotic recombination"/>
    <property type="evidence" value="ECO:0007669"/>
    <property type="project" value="TreeGrafter"/>
</dbReference>
<dbReference type="InterPro" id="IPR027417">
    <property type="entry name" value="P-loop_NTPase"/>
</dbReference>
<protein>
    <submittedName>
        <fullName evidence="3">AAA family ATPase, putative</fullName>
    </submittedName>
</protein>
<dbReference type="Gene3D" id="3.40.50.300">
    <property type="entry name" value="P-loop containing nucleotide triphosphate hydrolases"/>
    <property type="match status" value="1"/>
</dbReference>
<dbReference type="PANTHER" id="PTHR45991:SF1">
    <property type="entry name" value="PACHYTENE CHECKPOINT PROTEIN 2 HOMOLOG"/>
    <property type="match status" value="1"/>
</dbReference>
<keyword evidence="1" id="KW-0547">Nucleotide-binding</keyword>
<dbReference type="EMBL" id="LR865387">
    <property type="protein sequence ID" value="CAD2092122.1"/>
    <property type="molecule type" value="Genomic_DNA"/>
</dbReference>
<evidence type="ECO:0000256" key="1">
    <source>
        <dbReference type="ARBA" id="ARBA00022741"/>
    </source>
</evidence>
<organism evidence="3 4">
    <name type="scientific">Plasmodium vinckei brucechwatti</name>
    <dbReference type="NCBI Taxonomy" id="119398"/>
    <lineage>
        <taxon>Eukaryota</taxon>
        <taxon>Sar</taxon>
        <taxon>Alveolata</taxon>
        <taxon>Apicomplexa</taxon>
        <taxon>Aconoidasida</taxon>
        <taxon>Haemosporida</taxon>
        <taxon>Plasmodiidae</taxon>
        <taxon>Plasmodium</taxon>
        <taxon>Plasmodium (Vinckeia)</taxon>
    </lineage>
</organism>
<dbReference type="GO" id="GO:0005694">
    <property type="term" value="C:chromosome"/>
    <property type="evidence" value="ECO:0007669"/>
    <property type="project" value="TreeGrafter"/>
</dbReference>
<dbReference type="Proteomes" id="UP000515550">
    <property type="component" value="Chromosome PVBDA_09"/>
</dbReference>
<dbReference type="VEuPathDB" id="PlasmoDB:PVBDA_0903810"/>
<dbReference type="SUPFAM" id="SSF52540">
    <property type="entry name" value="P-loop containing nucleoside triphosphate hydrolases"/>
    <property type="match status" value="1"/>
</dbReference>
<sequence>MNINEEKRIPLCCEICIKNEKDISNEIIKVAAHKWLFSLGITITLGRHDPNKIMCEKLSNYCEYIVIEPAVPIKIVKEYNENCENNIYGTLYTTHYSVYEANSYININDDKKDIDNTNILNSYGKKNYENTYNDNNLNFKKQNASNGSNTSNLVSSLATTQSIAYSFPMINDIKNKDNIKYPSNLLFTVPIIGEKSISSMEEDPIILPNFCCVVNVVTYYKNDDFMEEQFNEPSENEDEEKKHIPIYSQYILPHPRFHKLWDSLYYEENIKRDLLEYVSALMLFASKKIDCNLINYNHLVLLYGPPGTGKTSL</sequence>
<evidence type="ECO:0000313" key="3">
    <source>
        <dbReference type="EMBL" id="CAD2092122.1"/>
    </source>
</evidence>
<evidence type="ECO:0000256" key="2">
    <source>
        <dbReference type="ARBA" id="ARBA00022840"/>
    </source>
</evidence>
<keyword evidence="2" id="KW-0067">ATP-binding</keyword>
<dbReference type="GO" id="GO:0005524">
    <property type="term" value="F:ATP binding"/>
    <property type="evidence" value="ECO:0007669"/>
    <property type="project" value="UniProtKB-KW"/>
</dbReference>
<accession>A0A6V7S6W6</accession>
<name>A0A6V7S6W6_PLAVN</name>